<evidence type="ECO:0000313" key="2">
    <source>
        <dbReference type="Proteomes" id="UP001160483"/>
    </source>
</evidence>
<proteinExistence type="predicted"/>
<organism evidence="1 2">
    <name type="scientific">Peronospora belbahrii</name>
    <dbReference type="NCBI Taxonomy" id="622444"/>
    <lineage>
        <taxon>Eukaryota</taxon>
        <taxon>Sar</taxon>
        <taxon>Stramenopiles</taxon>
        <taxon>Oomycota</taxon>
        <taxon>Peronosporomycetes</taxon>
        <taxon>Peronosporales</taxon>
        <taxon>Peronosporaceae</taxon>
        <taxon>Peronospora</taxon>
    </lineage>
</organism>
<dbReference type="EMBL" id="CAKKTJ010000264">
    <property type="protein sequence ID" value="CAH0478631.1"/>
    <property type="molecule type" value="Genomic_DNA"/>
</dbReference>
<comment type="caution">
    <text evidence="1">The sequence shown here is derived from an EMBL/GenBank/DDBJ whole genome shotgun (WGS) entry which is preliminary data.</text>
</comment>
<sequence length="94" mass="10646">MLKGKPERLQRVVIPDFVNSQTLSTANLPFASASLNSRGCLRLAAIPGCLPKMKALKDDMRLAFEPPQDEHNHRLDIMVLKQDRLPMMDYIQQA</sequence>
<reference evidence="1" key="1">
    <citation type="submission" date="2021-11" db="EMBL/GenBank/DDBJ databases">
        <authorList>
            <person name="Islam A."/>
            <person name="Islam S."/>
            <person name="Flora M.S."/>
            <person name="Rahman M."/>
            <person name="Ziaur R.M."/>
            <person name="Epstein J.H."/>
            <person name="Hassan M."/>
            <person name="Klassen M."/>
            <person name="Woodard K."/>
            <person name="Webb A."/>
            <person name="Webby R.J."/>
            <person name="El Zowalaty M.E."/>
        </authorList>
    </citation>
    <scope>NUCLEOTIDE SEQUENCE</scope>
    <source>
        <strain evidence="1">Pbs3</strain>
    </source>
</reference>
<name>A0AAU9LEX8_9STRA</name>
<evidence type="ECO:0000313" key="1">
    <source>
        <dbReference type="EMBL" id="CAH0478631.1"/>
    </source>
</evidence>
<dbReference type="Proteomes" id="UP001160483">
    <property type="component" value="Unassembled WGS sequence"/>
</dbReference>
<protein>
    <submittedName>
        <fullName evidence="1">Uncharacterized protein</fullName>
    </submittedName>
</protein>
<gene>
    <name evidence="1" type="ORF">PBS003_LOCUS5321</name>
</gene>
<dbReference type="AlphaFoldDB" id="A0AAU9LEX8"/>
<accession>A0AAU9LEX8</accession>